<name>A0AAN5XVA8_BACFG</name>
<feature type="transmembrane region" description="Helical" evidence="6">
    <location>
        <begin position="320"/>
        <end position="337"/>
    </location>
</feature>
<evidence type="ECO:0000256" key="4">
    <source>
        <dbReference type="ARBA" id="ARBA00022989"/>
    </source>
</evidence>
<evidence type="ECO:0000313" key="7">
    <source>
        <dbReference type="EMBL" id="UVR56572.1"/>
    </source>
</evidence>
<dbReference type="EMBL" id="CP103216">
    <property type="protein sequence ID" value="UVR56572.1"/>
    <property type="molecule type" value="Genomic_DNA"/>
</dbReference>
<proteinExistence type="predicted"/>
<gene>
    <name evidence="7" type="ORF">NXX45_00375</name>
</gene>
<dbReference type="RefSeq" id="WP_005817594.1">
    <property type="nucleotide sequence ID" value="NZ_CABKOU010000001.1"/>
</dbReference>
<evidence type="ECO:0000256" key="6">
    <source>
        <dbReference type="SAM" id="Phobius"/>
    </source>
</evidence>
<dbReference type="InterPro" id="IPR050833">
    <property type="entry name" value="Poly_Biosynth_Transport"/>
</dbReference>
<evidence type="ECO:0000256" key="3">
    <source>
        <dbReference type="ARBA" id="ARBA00022692"/>
    </source>
</evidence>
<feature type="transmembrane region" description="Helical" evidence="6">
    <location>
        <begin position="382"/>
        <end position="405"/>
    </location>
</feature>
<feature type="transmembrane region" description="Helical" evidence="6">
    <location>
        <begin position="7"/>
        <end position="29"/>
    </location>
</feature>
<feature type="transmembrane region" description="Helical" evidence="6">
    <location>
        <begin position="358"/>
        <end position="376"/>
    </location>
</feature>
<feature type="transmembrane region" description="Helical" evidence="6">
    <location>
        <begin position="88"/>
        <end position="106"/>
    </location>
</feature>
<dbReference type="InterPro" id="IPR002797">
    <property type="entry name" value="Polysacc_synth"/>
</dbReference>
<reference evidence="7" key="1">
    <citation type="submission" date="2022-08" db="EMBL/GenBank/DDBJ databases">
        <title>Genome Sequencing of Bacteroides fragilis Group Isolates with Nanopore Technology.</title>
        <authorList>
            <person name="Tisza M.J."/>
            <person name="Smith D."/>
            <person name="Dekker J.P."/>
        </authorList>
    </citation>
    <scope>NUCLEOTIDE SEQUENCE</scope>
    <source>
        <strain evidence="7">BFG-70</strain>
    </source>
</reference>
<feature type="transmembrane region" description="Helical" evidence="6">
    <location>
        <begin position="287"/>
        <end position="308"/>
    </location>
</feature>
<keyword evidence="5 6" id="KW-0472">Membrane</keyword>
<evidence type="ECO:0000256" key="5">
    <source>
        <dbReference type="ARBA" id="ARBA00023136"/>
    </source>
</evidence>
<evidence type="ECO:0000313" key="8">
    <source>
        <dbReference type="Proteomes" id="UP001060330"/>
    </source>
</evidence>
<dbReference type="PANTHER" id="PTHR30250">
    <property type="entry name" value="PST FAMILY PREDICTED COLANIC ACID TRANSPORTER"/>
    <property type="match status" value="1"/>
</dbReference>
<evidence type="ECO:0000256" key="2">
    <source>
        <dbReference type="ARBA" id="ARBA00022475"/>
    </source>
</evidence>
<feature type="transmembrane region" description="Helical" evidence="6">
    <location>
        <begin position="212"/>
        <end position="228"/>
    </location>
</feature>
<comment type="subcellular location">
    <subcellularLocation>
        <location evidence="1">Cell membrane</location>
        <topology evidence="1">Multi-pass membrane protein</topology>
    </subcellularLocation>
</comment>
<feature type="transmembrane region" description="Helical" evidence="6">
    <location>
        <begin position="248"/>
        <end position="266"/>
    </location>
</feature>
<dbReference type="PANTHER" id="PTHR30250:SF11">
    <property type="entry name" value="O-ANTIGEN TRANSPORTER-RELATED"/>
    <property type="match status" value="1"/>
</dbReference>
<sequence>MIKNKVFSNIVYLVSSSLITKIVLFLFYIYVARILGPNGYGYISSSTEYLGLFLIFATFGLQMAIVREASRNSDNQIGLFNKILPARFVFSIISFVFCITICYFLYWDTVNFHLIMILAIMVLLQPLEDHCYSFFWVKQELKFVALGELVKIVVYIGSFILLNVLFGLQLTNLVVSTLLGFLCSILFKMKWLKRRYGYRYQFIIDIPYIRKIFYISFYFGIVSIIYIYSLKIDIQMLNVICGSTEVGYYSVAWQMVQIGIVFIQSLSTSLFPNSVQKIHLRSFRMKLLKYITYLTIFVILCALLVTFLSDSIIELLYGRAYSNSVLLLNLLVWYLPMRLFAVWGSQILESGAWYKKRVLIYLTPLVINIVLNYIYLPLYGAQAAAVIALISNFILVSLITIFAFVYSKKYYSNGDCKMVEV</sequence>
<organism evidence="7 8">
    <name type="scientific">Bacteroides fragilis</name>
    <dbReference type="NCBI Taxonomy" id="817"/>
    <lineage>
        <taxon>Bacteria</taxon>
        <taxon>Pseudomonadati</taxon>
        <taxon>Bacteroidota</taxon>
        <taxon>Bacteroidia</taxon>
        <taxon>Bacteroidales</taxon>
        <taxon>Bacteroidaceae</taxon>
        <taxon>Bacteroides</taxon>
    </lineage>
</organism>
<feature type="transmembrane region" description="Helical" evidence="6">
    <location>
        <begin position="112"/>
        <end position="137"/>
    </location>
</feature>
<keyword evidence="3 6" id="KW-0812">Transmembrane</keyword>
<evidence type="ECO:0000256" key="1">
    <source>
        <dbReference type="ARBA" id="ARBA00004651"/>
    </source>
</evidence>
<accession>A0AAN5XVA8</accession>
<dbReference type="GO" id="GO:0005886">
    <property type="term" value="C:plasma membrane"/>
    <property type="evidence" value="ECO:0007669"/>
    <property type="project" value="UniProtKB-SubCell"/>
</dbReference>
<keyword evidence="2" id="KW-1003">Cell membrane</keyword>
<feature type="transmembrane region" description="Helical" evidence="6">
    <location>
        <begin position="149"/>
        <end position="167"/>
    </location>
</feature>
<dbReference type="Pfam" id="PF01943">
    <property type="entry name" value="Polysacc_synt"/>
    <property type="match status" value="1"/>
</dbReference>
<dbReference type="Proteomes" id="UP001060330">
    <property type="component" value="Chromosome"/>
</dbReference>
<keyword evidence="4 6" id="KW-1133">Transmembrane helix</keyword>
<feature type="transmembrane region" description="Helical" evidence="6">
    <location>
        <begin position="173"/>
        <end position="191"/>
    </location>
</feature>
<dbReference type="AlphaFoldDB" id="A0AAN5XVA8"/>
<protein>
    <submittedName>
        <fullName evidence="7">Oligosaccharide flippase family protein</fullName>
    </submittedName>
</protein>
<feature type="transmembrane region" description="Helical" evidence="6">
    <location>
        <begin position="49"/>
        <end position="67"/>
    </location>
</feature>